<dbReference type="Gene3D" id="1.20.1600.10">
    <property type="entry name" value="Outer membrane efflux proteins (OEP)"/>
    <property type="match status" value="1"/>
</dbReference>
<comment type="caution">
    <text evidence="2">The sequence shown here is derived from an EMBL/GenBank/DDBJ whole genome shotgun (WGS) entry which is preliminary data.</text>
</comment>
<evidence type="ECO:0000313" key="3">
    <source>
        <dbReference type="Proteomes" id="UP000664303"/>
    </source>
</evidence>
<dbReference type="RefSeq" id="WP_206559408.1">
    <property type="nucleotide sequence ID" value="NZ_JAFKCZ010000004.1"/>
</dbReference>
<dbReference type="AlphaFoldDB" id="A0A939DD04"/>
<sequence>MTLYTRFRHILLVAFLAPATAFATTSAAELPLSEVARAALTRGAATATGAPPFSASAWLAALPSLEASYLRSEEPLGTDESELGLNLPLKSPFLRKQDARLRQLAADLAEAEHQRQRLYYSGLVREALWSASIAERRAGQTQRKITLLQELRERTQALFDARGASRYALLLVSQELVDARLEHEDQLALENRWRERYRALTGLGTLPRRIEEAPVTDRQAWQAHPALRLLDLGWEQQQALIAAGGAHGAPWNLRLAAKHLESPAFDDTQYGVSIEVPLGFAGSDTQSSSSEWQAAARAHARERDEMQLTLAQSWRQLQLEARHLQRRQALLDEAAGISGELSVEATALGRLNELGSEIRIKRLIADLDRQSEAAINQLLIGQNRAMSQQAAGIPL</sequence>
<protein>
    <submittedName>
        <fullName evidence="2">TolC family protein</fullName>
    </submittedName>
</protein>
<evidence type="ECO:0000256" key="1">
    <source>
        <dbReference type="SAM" id="SignalP"/>
    </source>
</evidence>
<dbReference type="GO" id="GO:0015562">
    <property type="term" value="F:efflux transmembrane transporter activity"/>
    <property type="evidence" value="ECO:0007669"/>
    <property type="project" value="InterPro"/>
</dbReference>
<keyword evidence="1" id="KW-0732">Signal</keyword>
<evidence type="ECO:0000313" key="2">
    <source>
        <dbReference type="EMBL" id="MBN7795953.1"/>
    </source>
</evidence>
<feature type="signal peptide" evidence="1">
    <location>
        <begin position="1"/>
        <end position="23"/>
    </location>
</feature>
<dbReference type="Proteomes" id="UP000664303">
    <property type="component" value="Unassembled WGS sequence"/>
</dbReference>
<dbReference type="SUPFAM" id="SSF56954">
    <property type="entry name" value="Outer membrane efflux proteins (OEP)"/>
    <property type="match status" value="1"/>
</dbReference>
<keyword evidence="3" id="KW-1185">Reference proteome</keyword>
<feature type="chain" id="PRO_5037367323" evidence="1">
    <location>
        <begin position="24"/>
        <end position="395"/>
    </location>
</feature>
<organism evidence="2 3">
    <name type="scientific">Parahaliea mediterranea</name>
    <dbReference type="NCBI Taxonomy" id="651086"/>
    <lineage>
        <taxon>Bacteria</taxon>
        <taxon>Pseudomonadati</taxon>
        <taxon>Pseudomonadota</taxon>
        <taxon>Gammaproteobacteria</taxon>
        <taxon>Cellvibrionales</taxon>
        <taxon>Halieaceae</taxon>
        <taxon>Parahaliea</taxon>
    </lineage>
</organism>
<accession>A0A939DD04</accession>
<dbReference type="EMBL" id="JAFKCZ010000004">
    <property type="protein sequence ID" value="MBN7795953.1"/>
    <property type="molecule type" value="Genomic_DNA"/>
</dbReference>
<proteinExistence type="predicted"/>
<name>A0A939DD04_9GAMM</name>
<gene>
    <name evidence="2" type="ORF">JYP50_05105</name>
</gene>
<reference evidence="2" key="1">
    <citation type="submission" date="2021-02" db="EMBL/GenBank/DDBJ databases">
        <title>PHA producing bacteria isolated from coastal sediment in Guangdong, Shenzhen.</title>
        <authorList>
            <person name="Zheng W."/>
            <person name="Yu S."/>
            <person name="Huang Y."/>
        </authorList>
    </citation>
    <scope>NUCLEOTIDE SEQUENCE</scope>
    <source>
        <strain evidence="2">TN14-10</strain>
    </source>
</reference>